<name>A0AAG5DQJ3_ANOAO</name>
<evidence type="ECO:0000313" key="1">
    <source>
        <dbReference type="EnsemblMetazoa" id="ENSAATROPP012974"/>
    </source>
</evidence>
<accession>A0AAG5DQJ3</accession>
<dbReference type="Proteomes" id="UP000075880">
    <property type="component" value="Unassembled WGS sequence"/>
</dbReference>
<organism evidence="1 2">
    <name type="scientific">Anopheles atroparvus</name>
    <name type="common">European mosquito</name>
    <dbReference type="NCBI Taxonomy" id="41427"/>
    <lineage>
        <taxon>Eukaryota</taxon>
        <taxon>Metazoa</taxon>
        <taxon>Ecdysozoa</taxon>
        <taxon>Arthropoda</taxon>
        <taxon>Hexapoda</taxon>
        <taxon>Insecta</taxon>
        <taxon>Pterygota</taxon>
        <taxon>Neoptera</taxon>
        <taxon>Endopterygota</taxon>
        <taxon>Diptera</taxon>
        <taxon>Nematocera</taxon>
        <taxon>Culicoidea</taxon>
        <taxon>Culicidae</taxon>
        <taxon>Anophelinae</taxon>
        <taxon>Anopheles</taxon>
    </lineage>
</organism>
<protein>
    <recommendedName>
        <fullName evidence="3">Transposase domain-containing protein</fullName>
    </recommendedName>
</protein>
<evidence type="ECO:0008006" key="3">
    <source>
        <dbReference type="Google" id="ProtNLM"/>
    </source>
</evidence>
<proteinExistence type="predicted"/>
<dbReference type="PANTHER" id="PTHR33053">
    <property type="entry name" value="PROTEIN, PUTATIVE-RELATED"/>
    <property type="match status" value="1"/>
</dbReference>
<dbReference type="AlphaFoldDB" id="A0AAG5DQJ3"/>
<dbReference type="PANTHER" id="PTHR33053:SF9">
    <property type="entry name" value="AGAP000105-PA"/>
    <property type="match status" value="1"/>
</dbReference>
<keyword evidence="2" id="KW-1185">Reference proteome</keyword>
<sequence>MNNQGAPLSVINVLCGKNHDLQALRKSGVLYRRAARLLKKSETPESVVMVVSTFEGPVNVSATSSLEQSMLPAMDLTHDEEPTEDLDALFLDTQAHEMTLESNDEESDVEEYMQEDEHEDTVLGDDEQTSEEYGEHAPDYTKMADADCIRHWALAGNESLASVGRLLEMLRAKTDLNIPKDPRTVLRTKRDRATLLNIGDGQFWYHGISRCLVLELRKHATVPQVLLFDLNIDGLPLHSRSKTQFCPFLMKVVEHPHWPVLVVGIYCGQSKPESNGPFLRPLVEEINALHRTGLVLEYATVRVHLRAIIADTPARAFIKGVQGHMGKHSCLKCCCEGETVEQRTVFLDTNANKRTDGAFRNKEYVLHQTGSTPLVDLENFDIIEDIVVGDRLHQIGIGVTKKLLNIWYIGVLRSTKRWNREQREIIHHRLKRQTFPFETQRKLRSLDDLSYWKGAECKAFLHYAAPVVLKGLLTGQQYQNFMLYFCGVTIFSSTVHRRLYHAGRAMLKKIVENYAQVYGKAGVTPNVHSLIHIFEEATRLGSLESYSTYVFERKLGQIKNNVIRTSYRCLEQAIRRILELENFNFPRKRQPFCNPFYKQKGQTITLCIRQGFTMRNDDVNDWFLSKDEEVYKFISVRRCQGGLRIICRMFSRVFEYFDQEISPMDLFIFSAKITDLQTTEMELECSDIKCKLVKTIEEEGETMVFFPLLRTLVE</sequence>
<dbReference type="EnsemblMetazoa" id="ENSAATROPT014233">
    <property type="protein sequence ID" value="ENSAATROPP012974"/>
    <property type="gene ID" value="ENSAATROPG011545"/>
</dbReference>
<reference evidence="1" key="1">
    <citation type="submission" date="2024-04" db="UniProtKB">
        <authorList>
            <consortium name="EnsemblMetazoa"/>
        </authorList>
    </citation>
    <scope>IDENTIFICATION</scope>
    <source>
        <strain evidence="1">EBRO</strain>
    </source>
</reference>
<evidence type="ECO:0000313" key="2">
    <source>
        <dbReference type="Proteomes" id="UP000075880"/>
    </source>
</evidence>